<feature type="domain" description="Protein kinase" evidence="1">
    <location>
        <begin position="1"/>
        <end position="264"/>
    </location>
</feature>
<evidence type="ECO:0000259" key="1">
    <source>
        <dbReference type="PROSITE" id="PS50011"/>
    </source>
</evidence>
<dbReference type="InterPro" id="IPR000719">
    <property type="entry name" value="Prot_kinase_dom"/>
</dbReference>
<evidence type="ECO:0000313" key="2">
    <source>
        <dbReference type="EMBL" id="QHT24271.1"/>
    </source>
</evidence>
<dbReference type="InterPro" id="IPR008271">
    <property type="entry name" value="Ser/Thr_kinase_AS"/>
</dbReference>
<dbReference type="Gene3D" id="1.10.510.10">
    <property type="entry name" value="Transferase(Phosphotransferase) domain 1"/>
    <property type="match status" value="1"/>
</dbReference>
<protein>
    <recommendedName>
        <fullName evidence="1">Protein kinase domain-containing protein</fullName>
    </recommendedName>
</protein>
<proteinExistence type="predicted"/>
<organism evidence="2">
    <name type="scientific">viral metagenome</name>
    <dbReference type="NCBI Taxonomy" id="1070528"/>
    <lineage>
        <taxon>unclassified sequences</taxon>
        <taxon>metagenomes</taxon>
        <taxon>organismal metagenomes</taxon>
    </lineage>
</organism>
<sequence>MAERIGPWIIRRTLYTSSDSRIVLTTDNWVLKVGDFISGELAILKRIIYCGVRRAVETPNDTTADGIGWYAMRLYDDHLGCNNYCRTHWRTFAINILEFLEDLHNIGFVHMDIKKGNILIDYTTNTCVVADYEHAVPPTQKRTDDYPADAAWYYIAMGAEVDKPLFSWRMDLAALAFVISDLSAPVCRPNVFDHRTFELVCYERRKGTFEGASLEDILALRAADIAAAHPDVQEYWRRLDEVSWYASEPPRLFYKEMRDLLSGA</sequence>
<dbReference type="InterPro" id="IPR011009">
    <property type="entry name" value="Kinase-like_dom_sf"/>
</dbReference>
<dbReference type="AlphaFoldDB" id="A0A6C0E6K3"/>
<name>A0A6C0E6K3_9ZZZZ</name>
<reference evidence="2" key="1">
    <citation type="journal article" date="2020" name="Nature">
        <title>Giant virus diversity and host interactions through global metagenomics.</title>
        <authorList>
            <person name="Schulz F."/>
            <person name="Roux S."/>
            <person name="Paez-Espino D."/>
            <person name="Jungbluth S."/>
            <person name="Walsh D.A."/>
            <person name="Denef V.J."/>
            <person name="McMahon K.D."/>
            <person name="Konstantinidis K.T."/>
            <person name="Eloe-Fadrosh E.A."/>
            <person name="Kyrpides N.C."/>
            <person name="Woyke T."/>
        </authorList>
    </citation>
    <scope>NUCLEOTIDE SEQUENCE</scope>
    <source>
        <strain evidence="2">GVMAG-M-3300023179-138</strain>
    </source>
</reference>
<dbReference type="GO" id="GO:0004672">
    <property type="term" value="F:protein kinase activity"/>
    <property type="evidence" value="ECO:0007669"/>
    <property type="project" value="InterPro"/>
</dbReference>
<dbReference type="EMBL" id="MN739743">
    <property type="protein sequence ID" value="QHT24271.1"/>
    <property type="molecule type" value="Genomic_DNA"/>
</dbReference>
<dbReference type="PROSITE" id="PS00108">
    <property type="entry name" value="PROTEIN_KINASE_ST"/>
    <property type="match status" value="1"/>
</dbReference>
<dbReference type="SUPFAM" id="SSF56112">
    <property type="entry name" value="Protein kinase-like (PK-like)"/>
    <property type="match status" value="1"/>
</dbReference>
<dbReference type="PROSITE" id="PS50011">
    <property type="entry name" value="PROTEIN_KINASE_DOM"/>
    <property type="match status" value="1"/>
</dbReference>
<dbReference type="GO" id="GO:0005524">
    <property type="term" value="F:ATP binding"/>
    <property type="evidence" value="ECO:0007669"/>
    <property type="project" value="InterPro"/>
</dbReference>
<accession>A0A6C0E6K3</accession>